<feature type="region of interest" description="Disordered" evidence="1">
    <location>
        <begin position="163"/>
        <end position="196"/>
    </location>
</feature>
<accession>A0ABM5EZ58</accession>
<feature type="region of interest" description="Disordered" evidence="1">
    <location>
        <begin position="407"/>
        <end position="444"/>
    </location>
</feature>
<keyword evidence="3" id="KW-1185">Reference proteome</keyword>
<feature type="compositionally biased region" description="Acidic residues" evidence="1">
    <location>
        <begin position="31"/>
        <end position="41"/>
    </location>
</feature>
<dbReference type="RefSeq" id="XP_072838424.1">
    <property type="nucleotide sequence ID" value="XM_072982323.1"/>
</dbReference>
<feature type="compositionally biased region" description="Basic residues" evidence="1">
    <location>
        <begin position="294"/>
        <end position="305"/>
    </location>
</feature>
<feature type="compositionally biased region" description="Basic and acidic residues" evidence="1">
    <location>
        <begin position="101"/>
        <end position="114"/>
    </location>
</feature>
<feature type="compositionally biased region" description="Basic and acidic residues" evidence="1">
    <location>
        <begin position="1"/>
        <end position="10"/>
    </location>
</feature>
<dbReference type="GeneID" id="110084003"/>
<gene>
    <name evidence="4" type="primary">KNOP1</name>
</gene>
<reference evidence="4" key="1">
    <citation type="submission" date="2025-08" db="UniProtKB">
        <authorList>
            <consortium name="RefSeq"/>
        </authorList>
    </citation>
    <scope>IDENTIFICATION</scope>
</reference>
<dbReference type="Proteomes" id="UP001652642">
    <property type="component" value="Chromosome 13"/>
</dbReference>
<feature type="compositionally biased region" description="Low complexity" evidence="1">
    <location>
        <begin position="14"/>
        <end position="25"/>
    </location>
</feature>
<organism evidence="3 4">
    <name type="scientific">Pogona vitticeps</name>
    <name type="common">central bearded dragon</name>
    <dbReference type="NCBI Taxonomy" id="103695"/>
    <lineage>
        <taxon>Eukaryota</taxon>
        <taxon>Metazoa</taxon>
        <taxon>Chordata</taxon>
        <taxon>Craniata</taxon>
        <taxon>Vertebrata</taxon>
        <taxon>Euteleostomi</taxon>
        <taxon>Lepidosauria</taxon>
        <taxon>Squamata</taxon>
        <taxon>Bifurcata</taxon>
        <taxon>Unidentata</taxon>
        <taxon>Episquamata</taxon>
        <taxon>Toxicofera</taxon>
        <taxon>Iguania</taxon>
        <taxon>Acrodonta</taxon>
        <taxon>Agamidae</taxon>
        <taxon>Amphibolurinae</taxon>
        <taxon>Pogona</taxon>
    </lineage>
</organism>
<protein>
    <submittedName>
        <fullName evidence="4">Lysine-rich nucleolar protein 1 isoform X2</fullName>
    </submittedName>
</protein>
<evidence type="ECO:0000313" key="3">
    <source>
        <dbReference type="Proteomes" id="UP001652642"/>
    </source>
</evidence>
<feature type="region of interest" description="Disordered" evidence="1">
    <location>
        <begin position="1"/>
        <end position="114"/>
    </location>
</feature>
<name>A0ABM5EZ58_9SAUR</name>
<dbReference type="Pfam" id="PF15477">
    <property type="entry name" value="SMAP"/>
    <property type="match status" value="1"/>
</dbReference>
<feature type="compositionally biased region" description="Low complexity" evidence="1">
    <location>
        <begin position="91"/>
        <end position="100"/>
    </location>
</feature>
<feature type="domain" description="Small acidic protein-like" evidence="2">
    <location>
        <begin position="479"/>
        <end position="553"/>
    </location>
</feature>
<evidence type="ECO:0000259" key="2">
    <source>
        <dbReference type="Pfam" id="PF15477"/>
    </source>
</evidence>
<evidence type="ECO:0000256" key="1">
    <source>
        <dbReference type="SAM" id="MobiDB-lite"/>
    </source>
</evidence>
<dbReference type="PANTHER" id="PTHR22426:SF1">
    <property type="entry name" value="LYSINE-RICH NUCLEOLAR PROTEIN 1"/>
    <property type="match status" value="1"/>
</dbReference>
<evidence type="ECO:0000313" key="4">
    <source>
        <dbReference type="RefSeq" id="XP_072838424.1"/>
    </source>
</evidence>
<dbReference type="PANTHER" id="PTHR22426">
    <property type="entry name" value="ARGININE_SERINE-RICH COILED-COIL PROTEIN 2"/>
    <property type="match status" value="1"/>
</dbReference>
<dbReference type="InterPro" id="IPR028124">
    <property type="entry name" value="SMAP_dom"/>
</dbReference>
<feature type="region of interest" description="Disordered" evidence="1">
    <location>
        <begin position="503"/>
        <end position="524"/>
    </location>
</feature>
<feature type="compositionally biased region" description="Basic residues" evidence="1">
    <location>
        <begin position="51"/>
        <end position="60"/>
    </location>
</feature>
<sequence>MAIKDSKKNISQEAVQKTTKVKAAAGNEMITIEDDENDESEGFSNLQSSSKVKKKKHLAKQKYPDQKGTKKKKKKASELKNGACANLPIITESSTESESLTDSRKIPEMVKKKGDRKCSCEREGDYEVACEGLPEEQQGTNFLIKLARKRTVSTSNRDDVTFITKQKKKKKTGKKGRHTCPLMSHIRDTEDEFPEEISSKPKVIFQDTVFSGREKGRTSVRNCAGDIVRKKKAAFCLKSVDSQEGSNDILEEGLASTESHFNQGQYCKGRTSGCKQQQKDEMQVSEEETNVITKKQRKKKKKKKKLEKETFALFVTSASSQKNSSSVSNENSLKPKSKKILLIVEDKMDPIPDADGEGKVTKKNKIQTKVVGNHLALLKDVREEGKKKKVKKFRVLQVHTASCCDGKIEEKKKKKKKRKDRESEGFREDTEGEPRLKKAKFKKEGKLRRQALQEEIDRESGKTRVIKEEKESVDHFGQWGTAAFENSERKTKFLRLLGGFKKGSSVPVQDSPAHATKPNMALDSSKEEKLHQNLEAEFEKAVHRKCHRGVGLGFQPDAQRYTRIDKYASKSIKFED</sequence>
<proteinExistence type="predicted"/>
<feature type="compositionally biased region" description="Basic and acidic residues" evidence="1">
    <location>
        <begin position="420"/>
        <end position="436"/>
    </location>
</feature>
<feature type="region of interest" description="Disordered" evidence="1">
    <location>
        <begin position="278"/>
        <end position="306"/>
    </location>
</feature>
<feature type="compositionally biased region" description="Basic residues" evidence="1">
    <location>
        <begin position="165"/>
        <end position="178"/>
    </location>
</feature>